<dbReference type="Pfam" id="PF06429">
    <property type="entry name" value="Flg_bbr_C"/>
    <property type="match status" value="1"/>
</dbReference>
<name>A0A0F3IK61_9GAMM</name>
<dbReference type="Pfam" id="PF07559">
    <property type="entry name" value="FlgE_D2"/>
    <property type="match status" value="1"/>
</dbReference>
<dbReference type="Gene3D" id="2.60.98.20">
    <property type="entry name" value="Flagellar hook protein FlgE"/>
    <property type="match status" value="1"/>
</dbReference>
<reference evidence="10 11" key="2">
    <citation type="journal article" date="2016" name="Microb. Ecol.">
        <title>Genome Characteristics of a Novel Type I Methanotroph (Sn10-6) Isolated from a Flooded Indian Rice Field.</title>
        <authorList>
            <person name="Rahalkar M.C."/>
            <person name="Pandit P.S."/>
            <person name="Dhakephalkar P.K."/>
            <person name="Pore S."/>
            <person name="Arora P."/>
            <person name="Kapse N."/>
        </authorList>
    </citation>
    <scope>NUCLEOTIDE SEQUENCE [LARGE SCALE GENOMIC DNA]</scope>
    <source>
        <strain evidence="10 11">Sn10-6</strain>
    </source>
</reference>
<dbReference type="InterPro" id="IPR019776">
    <property type="entry name" value="Flagellar_basal_body_rod_CS"/>
</dbReference>
<evidence type="ECO:0000256" key="1">
    <source>
        <dbReference type="ARBA" id="ARBA00004117"/>
    </source>
</evidence>
<keyword evidence="4 5" id="KW-0975">Bacterial flagellum</keyword>
<dbReference type="OrthoDB" id="8578401at2"/>
<comment type="similarity">
    <text evidence="2 5">Belongs to the flagella basal body rod proteins family.</text>
</comment>
<dbReference type="GO" id="GO:0071978">
    <property type="term" value="P:bacterial-type flagellum-dependent swarming motility"/>
    <property type="evidence" value="ECO:0007669"/>
    <property type="project" value="TreeGrafter"/>
</dbReference>
<evidence type="ECO:0000259" key="6">
    <source>
        <dbReference type="Pfam" id="PF00460"/>
    </source>
</evidence>
<dbReference type="NCBIfam" id="TIGR03506">
    <property type="entry name" value="FlgEFG_subfam"/>
    <property type="match status" value="1"/>
</dbReference>
<dbReference type="InterPro" id="IPR037925">
    <property type="entry name" value="FlgE/F/G-like"/>
</dbReference>
<evidence type="ECO:0000256" key="4">
    <source>
        <dbReference type="ARBA" id="ARBA00023143"/>
    </source>
</evidence>
<dbReference type="GO" id="GO:0009425">
    <property type="term" value="C:bacterial-type flagellum basal body"/>
    <property type="evidence" value="ECO:0007669"/>
    <property type="project" value="UniProtKB-SubCell"/>
</dbReference>
<comment type="function">
    <text evidence="5">A flexible structure which links the flagellar filament to the drive apparatus in the basal body.</text>
</comment>
<dbReference type="Pfam" id="PF00460">
    <property type="entry name" value="Flg_bb_rod"/>
    <property type="match status" value="1"/>
</dbReference>
<evidence type="ECO:0000259" key="7">
    <source>
        <dbReference type="Pfam" id="PF06429"/>
    </source>
</evidence>
<dbReference type="PATRIC" id="fig|1632867.3.peg.4908"/>
<organism evidence="10 11">
    <name type="scientific">Methylocucumis oryzae</name>
    <dbReference type="NCBI Taxonomy" id="1632867"/>
    <lineage>
        <taxon>Bacteria</taxon>
        <taxon>Pseudomonadati</taxon>
        <taxon>Pseudomonadota</taxon>
        <taxon>Gammaproteobacteria</taxon>
        <taxon>Methylococcales</taxon>
        <taxon>Methylococcaceae</taxon>
        <taxon>Methylocucumis</taxon>
    </lineage>
</organism>
<protein>
    <recommendedName>
        <fullName evidence="3 5">Flagellar hook protein FlgE</fullName>
    </recommendedName>
</protein>
<evidence type="ECO:0000256" key="2">
    <source>
        <dbReference type="ARBA" id="ARBA00009677"/>
    </source>
</evidence>
<keyword evidence="10" id="KW-0969">Cilium</keyword>
<dbReference type="InterPro" id="IPR001444">
    <property type="entry name" value="Flag_bb_rod_N"/>
</dbReference>
<dbReference type="SUPFAM" id="SSF117143">
    <property type="entry name" value="Flagellar hook protein flgE"/>
    <property type="match status" value="1"/>
</dbReference>
<dbReference type="Proteomes" id="UP000033684">
    <property type="component" value="Unassembled WGS sequence"/>
</dbReference>
<feature type="domain" description="Flagellar hook protein FlgE/F/G-like D1" evidence="9">
    <location>
        <begin position="83"/>
        <end position="133"/>
    </location>
</feature>
<dbReference type="PROSITE" id="PS00588">
    <property type="entry name" value="FLAGELLA_BB_ROD"/>
    <property type="match status" value="1"/>
</dbReference>
<gene>
    <name evidence="10" type="ORF">VZ94_07110</name>
</gene>
<feature type="domain" description="Flagellar basal-body/hook protein C-terminal" evidence="7">
    <location>
        <begin position="377"/>
        <end position="420"/>
    </location>
</feature>
<dbReference type="InterPro" id="IPR020013">
    <property type="entry name" value="Flagellar_FlgE/F/G"/>
</dbReference>
<dbReference type="GO" id="GO:0005829">
    <property type="term" value="C:cytosol"/>
    <property type="evidence" value="ECO:0007669"/>
    <property type="project" value="TreeGrafter"/>
</dbReference>
<dbReference type="PANTHER" id="PTHR30435:SF1">
    <property type="entry name" value="FLAGELLAR HOOK PROTEIN FLGE"/>
    <property type="match status" value="1"/>
</dbReference>
<reference evidence="11" key="1">
    <citation type="submission" date="2015-03" db="EMBL/GenBank/DDBJ databases">
        <title>Draft genome sequence of a novel methanotroph (Sn10-6) isolated from flooded ricefield rhizosphere in India.</title>
        <authorList>
            <person name="Pandit P.S."/>
            <person name="Pore S.D."/>
            <person name="Arora P."/>
            <person name="Kapse N.G."/>
            <person name="Dhakephalkar P.K."/>
            <person name="Rahalkar M.C."/>
        </authorList>
    </citation>
    <scope>NUCLEOTIDE SEQUENCE [LARGE SCALE GENOMIC DNA]</scope>
    <source>
        <strain evidence="11">Sn10-6</strain>
    </source>
</reference>
<dbReference type="PANTHER" id="PTHR30435">
    <property type="entry name" value="FLAGELLAR PROTEIN"/>
    <property type="match status" value="1"/>
</dbReference>
<comment type="subcellular location">
    <subcellularLocation>
        <location evidence="1 5">Bacterial flagellum basal body</location>
    </subcellularLocation>
</comment>
<dbReference type="Pfam" id="PF22692">
    <property type="entry name" value="LlgE_F_G_D1"/>
    <property type="match status" value="1"/>
</dbReference>
<evidence type="ECO:0000256" key="3">
    <source>
        <dbReference type="ARBA" id="ARBA00019015"/>
    </source>
</evidence>
<dbReference type="InterPro" id="IPR037058">
    <property type="entry name" value="Falgellar_hook_FlgE_sf"/>
</dbReference>
<evidence type="ECO:0000313" key="11">
    <source>
        <dbReference type="Proteomes" id="UP000033684"/>
    </source>
</evidence>
<proteinExistence type="inferred from homology"/>
<dbReference type="InterPro" id="IPR053967">
    <property type="entry name" value="LlgE_F_G-like_D1"/>
</dbReference>
<comment type="caution">
    <text evidence="10">The sequence shown here is derived from an EMBL/GenBank/DDBJ whole genome shotgun (WGS) entry which is preliminary data.</text>
</comment>
<keyword evidence="10" id="KW-0282">Flagellum</keyword>
<dbReference type="GO" id="GO:0009424">
    <property type="term" value="C:bacterial-type flagellum hook"/>
    <property type="evidence" value="ECO:0007669"/>
    <property type="project" value="TreeGrafter"/>
</dbReference>
<accession>A0A0F3IK61</accession>
<dbReference type="InterPro" id="IPR011491">
    <property type="entry name" value="FlgE_D2"/>
</dbReference>
<keyword evidence="10" id="KW-0966">Cell projection</keyword>
<dbReference type="RefSeq" id="WP_045778700.1">
    <property type="nucleotide sequence ID" value="NZ_LAJX01000063.1"/>
</dbReference>
<dbReference type="AlphaFoldDB" id="A0A0F3IK61"/>
<feature type="domain" description="Flagellar basal body rod protein N-terminal" evidence="6">
    <location>
        <begin position="5"/>
        <end position="33"/>
    </location>
</feature>
<dbReference type="InterPro" id="IPR010930">
    <property type="entry name" value="Flg_bb/hook_C_dom"/>
</dbReference>
<evidence type="ECO:0000313" key="10">
    <source>
        <dbReference type="EMBL" id="KJV07086.1"/>
    </source>
</evidence>
<dbReference type="NCBIfam" id="NF004238">
    <property type="entry name" value="PRK05682.1-1"/>
    <property type="match status" value="1"/>
</dbReference>
<evidence type="ECO:0000256" key="5">
    <source>
        <dbReference type="RuleBase" id="RU362116"/>
    </source>
</evidence>
<feature type="domain" description="Flagellar hook protein FlgE D2" evidence="8">
    <location>
        <begin position="168"/>
        <end position="302"/>
    </location>
</feature>
<evidence type="ECO:0000259" key="9">
    <source>
        <dbReference type="Pfam" id="PF22692"/>
    </source>
</evidence>
<evidence type="ECO:0000259" key="8">
    <source>
        <dbReference type="Pfam" id="PF07559"/>
    </source>
</evidence>
<dbReference type="EMBL" id="LAJX01000063">
    <property type="protein sequence ID" value="KJV07086.1"/>
    <property type="molecule type" value="Genomic_DNA"/>
</dbReference>
<keyword evidence="11" id="KW-1185">Reference proteome</keyword>
<sequence>MSFSTALSGLNAAANNLSVTGNNIANANTVGFKESRSEFMDLYANNMVGLSKIQPGTGVRVAAVAQQFGQGTMQATENNLDLAISGEGFFTLANDTNNLNSVLYTRAGQFKLNADGTIVNNQGQALLAYAPNGTKVEDGFSQGVLTTVNLNTSAGLPNATTEVDLSVNLKASSITPTETFDPLVPNSYNNQTSVTVYDSLGVAHKLTTYFVAGASTADGRDWSAYHYITDNPAAPVSVDAGNTPATLTFDSTGKLTSPSDGLVSLAAYTPGNAAADLTMTLNYSGTTQLASAFSVNKLKQDGLAAGELSGLSVDSSGVIFAKYTNGGATPLGQIALARFTNNQGLAKLGDTNWGQSIDSGPAVSGVAGTGSFGKIAAGTLEQSNVDISTELVNLIIAQQAYQANSQTISTENSIVQNLLNNL</sequence>